<dbReference type="OrthoDB" id="9807434at2"/>
<evidence type="ECO:0000256" key="8">
    <source>
        <dbReference type="ARBA" id="ARBA00048478"/>
    </source>
</evidence>
<dbReference type="EC" id="2.7.4.25" evidence="9"/>
<keyword evidence="2 9" id="KW-0963">Cytoplasm</keyword>
<evidence type="ECO:0000256" key="3">
    <source>
        <dbReference type="ARBA" id="ARBA00022679"/>
    </source>
</evidence>
<keyword evidence="5 9" id="KW-0418">Kinase</keyword>
<feature type="binding site" evidence="9">
    <location>
        <begin position="7"/>
        <end position="15"/>
    </location>
    <ligand>
        <name>ATP</name>
        <dbReference type="ChEBI" id="CHEBI:30616"/>
    </ligand>
</feature>
<dbReference type="Proteomes" id="UP000295788">
    <property type="component" value="Unassembled WGS sequence"/>
</dbReference>
<comment type="caution">
    <text evidence="11">The sequence shown here is derived from an EMBL/GenBank/DDBJ whole genome shotgun (WGS) entry which is preliminary data.</text>
</comment>
<evidence type="ECO:0000256" key="5">
    <source>
        <dbReference type="ARBA" id="ARBA00022777"/>
    </source>
</evidence>
<keyword evidence="4 9" id="KW-0547">Nucleotide-binding</keyword>
<organism evidence="11 12">
    <name type="scientific">Tepidibacillus fermentans</name>
    <dbReference type="NCBI Taxonomy" id="1281767"/>
    <lineage>
        <taxon>Bacteria</taxon>
        <taxon>Bacillati</taxon>
        <taxon>Bacillota</taxon>
        <taxon>Bacilli</taxon>
        <taxon>Bacillales</taxon>
        <taxon>Bacillaceae</taxon>
        <taxon>Tepidibacillus</taxon>
    </lineage>
</organism>
<comment type="catalytic activity">
    <reaction evidence="7 9">
        <text>dCMP + ATP = dCDP + ADP</text>
        <dbReference type="Rhea" id="RHEA:25094"/>
        <dbReference type="ChEBI" id="CHEBI:30616"/>
        <dbReference type="ChEBI" id="CHEBI:57566"/>
        <dbReference type="ChEBI" id="CHEBI:58593"/>
        <dbReference type="ChEBI" id="CHEBI:456216"/>
        <dbReference type="EC" id="2.7.4.25"/>
    </reaction>
</comment>
<evidence type="ECO:0000313" key="12">
    <source>
        <dbReference type="Proteomes" id="UP000295788"/>
    </source>
</evidence>
<accession>A0A4R3KK17</accession>
<reference evidence="11 12" key="1">
    <citation type="submission" date="2019-03" db="EMBL/GenBank/DDBJ databases">
        <title>Genomic Encyclopedia of Type Strains, Phase IV (KMG-IV): sequencing the most valuable type-strain genomes for metagenomic binning, comparative biology and taxonomic classification.</title>
        <authorList>
            <person name="Goeker M."/>
        </authorList>
    </citation>
    <scope>NUCLEOTIDE SEQUENCE [LARGE SCALE GENOMIC DNA]</scope>
    <source>
        <strain evidence="11 12">DSM 23802</strain>
    </source>
</reference>
<name>A0A4R3KK17_9BACI</name>
<comment type="catalytic activity">
    <reaction evidence="8 9">
        <text>CMP + ATP = CDP + ADP</text>
        <dbReference type="Rhea" id="RHEA:11600"/>
        <dbReference type="ChEBI" id="CHEBI:30616"/>
        <dbReference type="ChEBI" id="CHEBI:58069"/>
        <dbReference type="ChEBI" id="CHEBI:60377"/>
        <dbReference type="ChEBI" id="CHEBI:456216"/>
        <dbReference type="EC" id="2.7.4.25"/>
    </reaction>
</comment>
<gene>
    <name evidence="9" type="primary">cmk</name>
    <name evidence="11" type="ORF">EDD72_102166</name>
</gene>
<comment type="subcellular location">
    <subcellularLocation>
        <location evidence="9">Cytoplasm</location>
    </subcellularLocation>
</comment>
<dbReference type="RefSeq" id="WP_132766983.1">
    <property type="nucleotide sequence ID" value="NZ_SMAB01000002.1"/>
</dbReference>
<proteinExistence type="inferred from homology"/>
<dbReference type="Pfam" id="PF02224">
    <property type="entry name" value="Cytidylate_kin"/>
    <property type="match status" value="1"/>
</dbReference>
<dbReference type="PANTHER" id="PTHR21299">
    <property type="entry name" value="CYTIDYLATE KINASE/PANTOATE-BETA-ALANINE LIGASE"/>
    <property type="match status" value="1"/>
</dbReference>
<evidence type="ECO:0000256" key="6">
    <source>
        <dbReference type="ARBA" id="ARBA00022840"/>
    </source>
</evidence>
<evidence type="ECO:0000313" key="11">
    <source>
        <dbReference type="EMBL" id="TCS84123.1"/>
    </source>
</evidence>
<dbReference type="HAMAP" id="MF_00238">
    <property type="entry name" value="Cytidyl_kinase_type1"/>
    <property type="match status" value="1"/>
</dbReference>
<dbReference type="GO" id="GO:0005524">
    <property type="term" value="F:ATP binding"/>
    <property type="evidence" value="ECO:0007669"/>
    <property type="project" value="UniProtKB-UniRule"/>
</dbReference>
<dbReference type="InterPro" id="IPR003136">
    <property type="entry name" value="Cytidylate_kin"/>
</dbReference>
<dbReference type="PANTHER" id="PTHR21299:SF2">
    <property type="entry name" value="CYTIDYLATE KINASE"/>
    <property type="match status" value="1"/>
</dbReference>
<dbReference type="GO" id="GO:0015949">
    <property type="term" value="P:nucleobase-containing small molecule interconversion"/>
    <property type="evidence" value="ECO:0007669"/>
    <property type="project" value="TreeGrafter"/>
</dbReference>
<evidence type="ECO:0000256" key="9">
    <source>
        <dbReference type="HAMAP-Rule" id="MF_00238"/>
    </source>
</evidence>
<dbReference type="GO" id="GO:0036430">
    <property type="term" value="F:CMP kinase activity"/>
    <property type="evidence" value="ECO:0007669"/>
    <property type="project" value="RHEA"/>
</dbReference>
<protein>
    <recommendedName>
        <fullName evidence="9">Cytidylate kinase</fullName>
        <shortName evidence="9">CK</shortName>
        <ecNumber evidence="9">2.7.4.25</ecNumber>
    </recommendedName>
    <alternativeName>
        <fullName evidence="9">Cytidine monophosphate kinase</fullName>
        <shortName evidence="9">CMP kinase</shortName>
    </alternativeName>
</protein>
<keyword evidence="3 9" id="KW-0808">Transferase</keyword>
<dbReference type="GO" id="GO:0036431">
    <property type="term" value="F:dCMP kinase activity"/>
    <property type="evidence" value="ECO:0007669"/>
    <property type="project" value="InterPro"/>
</dbReference>
<dbReference type="InterPro" id="IPR011994">
    <property type="entry name" value="Cytidylate_kinase_dom"/>
</dbReference>
<keyword evidence="12" id="KW-1185">Reference proteome</keyword>
<dbReference type="EMBL" id="SMAB01000002">
    <property type="protein sequence ID" value="TCS84123.1"/>
    <property type="molecule type" value="Genomic_DNA"/>
</dbReference>
<dbReference type="NCBIfam" id="TIGR00017">
    <property type="entry name" value="cmk"/>
    <property type="match status" value="1"/>
</dbReference>
<dbReference type="InterPro" id="IPR027417">
    <property type="entry name" value="P-loop_NTPase"/>
</dbReference>
<keyword evidence="6 9" id="KW-0067">ATP-binding</keyword>
<dbReference type="CDD" id="cd02020">
    <property type="entry name" value="CMPK"/>
    <property type="match status" value="1"/>
</dbReference>
<evidence type="ECO:0000259" key="10">
    <source>
        <dbReference type="Pfam" id="PF02224"/>
    </source>
</evidence>
<evidence type="ECO:0000256" key="7">
    <source>
        <dbReference type="ARBA" id="ARBA00047615"/>
    </source>
</evidence>
<dbReference type="GO" id="GO:0005829">
    <property type="term" value="C:cytosol"/>
    <property type="evidence" value="ECO:0007669"/>
    <property type="project" value="TreeGrafter"/>
</dbReference>
<dbReference type="SUPFAM" id="SSF52540">
    <property type="entry name" value="P-loop containing nucleoside triphosphate hydrolases"/>
    <property type="match status" value="1"/>
</dbReference>
<dbReference type="Gene3D" id="3.40.50.300">
    <property type="entry name" value="P-loop containing nucleotide triphosphate hydrolases"/>
    <property type="match status" value="1"/>
</dbReference>
<evidence type="ECO:0000256" key="4">
    <source>
        <dbReference type="ARBA" id="ARBA00022741"/>
    </source>
</evidence>
<dbReference type="GO" id="GO:0006220">
    <property type="term" value="P:pyrimidine nucleotide metabolic process"/>
    <property type="evidence" value="ECO:0007669"/>
    <property type="project" value="UniProtKB-UniRule"/>
</dbReference>
<evidence type="ECO:0000256" key="2">
    <source>
        <dbReference type="ARBA" id="ARBA00022490"/>
    </source>
</evidence>
<feature type="domain" description="Cytidylate kinase" evidence="10">
    <location>
        <begin position="3"/>
        <end position="216"/>
    </location>
</feature>
<sequence length="227" mass="25476">MKIAIDGPAGAGKSTVAKKVAHELGYVYIDTGAMYRALTYKAIQDQVDLHNGEALAALLAKYPVELLVENNQQKVKINHQDVTEYIRTPEISKYVSTVAAQEQVRKTMLMIQRSLAAKGNVIMDGRDIGTNVLPDADLKIFLTATIEERAKRRYQELLTKGYKGSFEEIKQEIASRDKQDQERKYAPLKQAGDAILIDTSKLTIDQVVNHILQLVKEYQEGDKNELI</sequence>
<dbReference type="AlphaFoldDB" id="A0A4R3KK17"/>
<comment type="similarity">
    <text evidence="1 9">Belongs to the cytidylate kinase family. Type 1 subfamily.</text>
</comment>
<evidence type="ECO:0000256" key="1">
    <source>
        <dbReference type="ARBA" id="ARBA00009427"/>
    </source>
</evidence>